<feature type="non-terminal residue" evidence="2">
    <location>
        <position position="1"/>
    </location>
</feature>
<dbReference type="PROSITE" id="PS51375">
    <property type="entry name" value="PPR"/>
    <property type="match status" value="1"/>
</dbReference>
<feature type="repeat" description="PPR" evidence="1">
    <location>
        <begin position="18"/>
        <end position="52"/>
    </location>
</feature>
<comment type="caution">
    <text evidence="2">The sequence shown here is derived from an EMBL/GenBank/DDBJ whole genome shotgun (WGS) entry which is preliminary data.</text>
</comment>
<sequence length="91" mass="10573">MWGAKPCKASIDHLSERDVYAWSTFIFGYVENNRIIEAMQLIREMVANRIFDGMSKRDLISWNSMIIDLALHGLGREALARFHLMQMTALR</sequence>
<keyword evidence="3" id="KW-1185">Reference proteome</keyword>
<organism evidence="2 3">
    <name type="scientific">Cucurbita argyrosperma subsp. sororia</name>
    <dbReference type="NCBI Taxonomy" id="37648"/>
    <lineage>
        <taxon>Eukaryota</taxon>
        <taxon>Viridiplantae</taxon>
        <taxon>Streptophyta</taxon>
        <taxon>Embryophyta</taxon>
        <taxon>Tracheophyta</taxon>
        <taxon>Spermatophyta</taxon>
        <taxon>Magnoliopsida</taxon>
        <taxon>eudicotyledons</taxon>
        <taxon>Gunneridae</taxon>
        <taxon>Pentapetalae</taxon>
        <taxon>rosids</taxon>
        <taxon>fabids</taxon>
        <taxon>Cucurbitales</taxon>
        <taxon>Cucurbitaceae</taxon>
        <taxon>Cucurbiteae</taxon>
        <taxon>Cucurbita</taxon>
    </lineage>
</organism>
<evidence type="ECO:0000313" key="2">
    <source>
        <dbReference type="EMBL" id="KAG6597229.1"/>
    </source>
</evidence>
<protein>
    <submittedName>
        <fullName evidence="2">Pentatricopeptide repeat-containing protein</fullName>
    </submittedName>
</protein>
<dbReference type="PANTHER" id="PTHR47926">
    <property type="entry name" value="PENTATRICOPEPTIDE REPEAT-CONTAINING PROTEIN"/>
    <property type="match status" value="1"/>
</dbReference>
<evidence type="ECO:0000256" key="1">
    <source>
        <dbReference type="PROSITE-ProRule" id="PRU00708"/>
    </source>
</evidence>
<gene>
    <name evidence="2" type="primary">PCMP-E91</name>
    <name evidence="2" type="ORF">SDJN03_10409</name>
</gene>
<accession>A0AAV6NH25</accession>
<dbReference type="GO" id="GO:0003723">
    <property type="term" value="F:RNA binding"/>
    <property type="evidence" value="ECO:0007669"/>
    <property type="project" value="InterPro"/>
</dbReference>
<name>A0AAV6NH25_9ROSI</name>
<proteinExistence type="predicted"/>
<dbReference type="PANTHER" id="PTHR47926:SF540">
    <property type="entry name" value="PENTATRICOPEPTIDE REPEAT-CONTAINING PROTEIN"/>
    <property type="match status" value="1"/>
</dbReference>
<evidence type="ECO:0000313" key="3">
    <source>
        <dbReference type="Proteomes" id="UP000685013"/>
    </source>
</evidence>
<dbReference type="AlphaFoldDB" id="A0AAV6NH25"/>
<dbReference type="InterPro" id="IPR046960">
    <property type="entry name" value="PPR_At4g14850-like_plant"/>
</dbReference>
<dbReference type="Pfam" id="PF01535">
    <property type="entry name" value="PPR"/>
    <property type="match status" value="2"/>
</dbReference>
<dbReference type="GO" id="GO:0009451">
    <property type="term" value="P:RNA modification"/>
    <property type="evidence" value="ECO:0007669"/>
    <property type="project" value="InterPro"/>
</dbReference>
<dbReference type="InterPro" id="IPR002885">
    <property type="entry name" value="PPR_rpt"/>
</dbReference>
<dbReference type="Proteomes" id="UP000685013">
    <property type="component" value="Chromosome 6"/>
</dbReference>
<reference evidence="2 3" key="1">
    <citation type="journal article" date="2021" name="Hortic Res">
        <title>The domestication of Cucurbita argyrosperma as revealed by the genome of its wild relative.</title>
        <authorList>
            <person name="Barrera-Redondo J."/>
            <person name="Sanchez-de la Vega G."/>
            <person name="Aguirre-Liguori J.A."/>
            <person name="Castellanos-Morales G."/>
            <person name="Gutierrez-Guerrero Y.T."/>
            <person name="Aguirre-Dugua X."/>
            <person name="Aguirre-Planter E."/>
            <person name="Tenaillon M.I."/>
            <person name="Lira-Saade R."/>
            <person name="Eguiarte L.E."/>
        </authorList>
    </citation>
    <scope>NUCLEOTIDE SEQUENCE [LARGE SCALE GENOMIC DNA]</scope>
    <source>
        <strain evidence="2">JBR-2021</strain>
    </source>
</reference>
<dbReference type="EMBL" id="JAGKQH010000006">
    <property type="protein sequence ID" value="KAG6597229.1"/>
    <property type="molecule type" value="Genomic_DNA"/>
</dbReference>
<dbReference type="NCBIfam" id="TIGR00756">
    <property type="entry name" value="PPR"/>
    <property type="match status" value="1"/>
</dbReference>